<evidence type="ECO:0000256" key="5">
    <source>
        <dbReference type="ARBA" id="ARBA00022989"/>
    </source>
</evidence>
<dbReference type="PANTHER" id="PTHR12137">
    <property type="entry name" value="CARBOHYDRATE SULFOTRANSFERASE"/>
    <property type="match status" value="1"/>
</dbReference>
<dbReference type="OrthoDB" id="2019940at2759"/>
<dbReference type="InterPro" id="IPR005331">
    <property type="entry name" value="Sulfotransferase"/>
</dbReference>
<evidence type="ECO:0000256" key="7">
    <source>
        <dbReference type="ARBA" id="ARBA00023136"/>
    </source>
</evidence>
<feature type="transmembrane region" description="Helical" evidence="9">
    <location>
        <begin position="32"/>
        <end position="59"/>
    </location>
</feature>
<comment type="similarity">
    <text evidence="2 9">Belongs to the sulfotransferase 2 family.</text>
</comment>
<keyword evidence="4 9" id="KW-0812">Transmembrane</keyword>
<evidence type="ECO:0000256" key="4">
    <source>
        <dbReference type="ARBA" id="ARBA00022692"/>
    </source>
</evidence>
<feature type="compositionally biased region" description="Basic and acidic residues" evidence="10">
    <location>
        <begin position="116"/>
        <end position="127"/>
    </location>
</feature>
<evidence type="ECO:0000313" key="12">
    <source>
        <dbReference type="Proteomes" id="UP000678393"/>
    </source>
</evidence>
<evidence type="ECO:0000256" key="9">
    <source>
        <dbReference type="RuleBase" id="RU364020"/>
    </source>
</evidence>
<protein>
    <recommendedName>
        <fullName evidence="9">Carbohydrate sulfotransferase</fullName>
        <ecNumber evidence="9">2.8.2.-</ecNumber>
    </recommendedName>
</protein>
<dbReference type="GO" id="GO:0016051">
    <property type="term" value="P:carbohydrate biosynthetic process"/>
    <property type="evidence" value="ECO:0007669"/>
    <property type="project" value="InterPro"/>
</dbReference>
<evidence type="ECO:0000313" key="11">
    <source>
        <dbReference type="EMBL" id="CAG5130795.1"/>
    </source>
</evidence>
<dbReference type="AlphaFoldDB" id="A0A8S3ZTC8"/>
<dbReference type="GO" id="GO:0000139">
    <property type="term" value="C:Golgi membrane"/>
    <property type="evidence" value="ECO:0007669"/>
    <property type="project" value="UniProtKB-SubCell"/>
</dbReference>
<comment type="subcellular location">
    <subcellularLocation>
        <location evidence="1 9">Golgi apparatus membrane</location>
        <topology evidence="1 9">Single-pass type II membrane protein</topology>
    </subcellularLocation>
</comment>
<keyword evidence="7 9" id="KW-0472">Membrane</keyword>
<evidence type="ECO:0000256" key="8">
    <source>
        <dbReference type="ARBA" id="ARBA00023180"/>
    </source>
</evidence>
<keyword evidence="9" id="KW-0735">Signal-anchor</keyword>
<name>A0A8S3ZTC8_9EUPU</name>
<comment type="caution">
    <text evidence="11">The sequence shown here is derived from an EMBL/GenBank/DDBJ whole genome shotgun (WGS) entry which is preliminary data.</text>
</comment>
<dbReference type="EMBL" id="CAJHNH020004261">
    <property type="protein sequence ID" value="CAG5130795.1"/>
    <property type="molecule type" value="Genomic_DNA"/>
</dbReference>
<evidence type="ECO:0000256" key="1">
    <source>
        <dbReference type="ARBA" id="ARBA00004323"/>
    </source>
</evidence>
<gene>
    <name evidence="11" type="ORF">CUNI_LOCUS16353</name>
</gene>
<dbReference type="InterPro" id="IPR018011">
    <property type="entry name" value="Carb_sulfotrans_8-10"/>
</dbReference>
<keyword evidence="5 9" id="KW-1133">Transmembrane helix</keyword>
<sequence>MSKRLWSKFLPERCATCSKCFMRLRKSMFRSIVTLVKVTLVCLNLWVLAVVLVVSLGHWRVFDSTDPRSELDNSHLIVRRELKEDNDGRLGVRMSNISLNPELSQVLEAHNPFPGHARDVSSAEKSSHNINPGPESPRPSHLDQHILNPPALDSKEANLRHFCKQQHPHKVAYEQIPKGKLNSILVDERHKLLFCQIPGVAINEWRKIMLVLSGVVNTTNIETITGGDVYGKYAKLPKRLDEYSDKQRAEMLKKYFKVIFVRDPLERLVIAYRTKFVSKSSKYFHRAYGSPIIKKYRKKATAAEIKEGTSVKFSEFVKFIIDNEHSGAEALNEHWEQYYKQCHPCLVDYDFVGTFEQAEKDTRSVIDKLKASKSVKPPYVTDTKAVSQSELTKIYSEITPLELNSLFKIYSPDYTLFGYHCPSFVHDLLKKGKIFHDY</sequence>
<evidence type="ECO:0000256" key="10">
    <source>
        <dbReference type="SAM" id="MobiDB-lite"/>
    </source>
</evidence>
<feature type="region of interest" description="Disordered" evidence="10">
    <location>
        <begin position="114"/>
        <end position="148"/>
    </location>
</feature>
<evidence type="ECO:0000256" key="2">
    <source>
        <dbReference type="ARBA" id="ARBA00006339"/>
    </source>
</evidence>
<proteinExistence type="inferred from homology"/>
<keyword evidence="3 9" id="KW-0808">Transferase</keyword>
<evidence type="ECO:0000256" key="6">
    <source>
        <dbReference type="ARBA" id="ARBA00023034"/>
    </source>
</evidence>
<accession>A0A8S3ZTC8</accession>
<dbReference type="EC" id="2.8.2.-" evidence="9"/>
<evidence type="ECO:0000256" key="3">
    <source>
        <dbReference type="ARBA" id="ARBA00022679"/>
    </source>
</evidence>
<reference evidence="11" key="1">
    <citation type="submission" date="2021-04" db="EMBL/GenBank/DDBJ databases">
        <authorList>
            <consortium name="Molecular Ecology Group"/>
        </authorList>
    </citation>
    <scope>NUCLEOTIDE SEQUENCE</scope>
</reference>
<keyword evidence="12" id="KW-1185">Reference proteome</keyword>
<dbReference type="GO" id="GO:0008146">
    <property type="term" value="F:sulfotransferase activity"/>
    <property type="evidence" value="ECO:0007669"/>
    <property type="project" value="InterPro"/>
</dbReference>
<dbReference type="PANTHER" id="PTHR12137:SF54">
    <property type="entry name" value="CARBOHYDRATE SULFOTRANSFERASE"/>
    <property type="match status" value="1"/>
</dbReference>
<keyword evidence="8 9" id="KW-0325">Glycoprotein</keyword>
<keyword evidence="6 9" id="KW-0333">Golgi apparatus</keyword>
<keyword evidence="9" id="KW-0119">Carbohydrate metabolism</keyword>
<dbReference type="Pfam" id="PF03567">
    <property type="entry name" value="Sulfotransfer_2"/>
    <property type="match status" value="1"/>
</dbReference>
<organism evidence="11 12">
    <name type="scientific">Candidula unifasciata</name>
    <dbReference type="NCBI Taxonomy" id="100452"/>
    <lineage>
        <taxon>Eukaryota</taxon>
        <taxon>Metazoa</taxon>
        <taxon>Spiralia</taxon>
        <taxon>Lophotrochozoa</taxon>
        <taxon>Mollusca</taxon>
        <taxon>Gastropoda</taxon>
        <taxon>Heterobranchia</taxon>
        <taxon>Euthyneura</taxon>
        <taxon>Panpulmonata</taxon>
        <taxon>Eupulmonata</taxon>
        <taxon>Stylommatophora</taxon>
        <taxon>Helicina</taxon>
        <taxon>Helicoidea</taxon>
        <taxon>Geomitridae</taxon>
        <taxon>Candidula</taxon>
    </lineage>
</organism>
<dbReference type="Proteomes" id="UP000678393">
    <property type="component" value="Unassembled WGS sequence"/>
</dbReference>